<evidence type="ECO:0000313" key="13">
    <source>
        <dbReference type="Proteomes" id="UP000472276"/>
    </source>
</evidence>
<comment type="subcellular location">
    <subcellularLocation>
        <location evidence="1">Cell membrane</location>
        <topology evidence="1">Lipid-anchor</topology>
        <topology evidence="1">GPI-anchor</topology>
    </subcellularLocation>
</comment>
<keyword evidence="3" id="KW-0336">GPI-anchor</keyword>
<reference evidence="12" key="1">
    <citation type="submission" date="2025-08" db="UniProtKB">
        <authorList>
            <consortium name="Ensembl"/>
        </authorList>
    </citation>
    <scope>IDENTIFICATION</scope>
</reference>
<dbReference type="GO" id="GO:0098552">
    <property type="term" value="C:side of membrane"/>
    <property type="evidence" value="ECO:0007669"/>
    <property type="project" value="UniProtKB-KW"/>
</dbReference>
<proteinExistence type="inferred from homology"/>
<gene>
    <name evidence="12" type="primary">LOC116331321</name>
</gene>
<dbReference type="Proteomes" id="UP000472276">
    <property type="component" value="Unassembled WGS sequence"/>
</dbReference>
<feature type="signal peptide" evidence="10">
    <location>
        <begin position="1"/>
        <end position="19"/>
    </location>
</feature>
<dbReference type="Pfam" id="PF00021">
    <property type="entry name" value="UPAR_LY6"/>
    <property type="match status" value="1"/>
</dbReference>
<sequence>MKGVILCVFAIMILTPAQGEEKEQVEQLMDSVAFEAEEQHLECFRCDLGFWDACYTTETKCNLGERCYTGRGRAADALDIKMLGCTQAEECEVETTFEIFPNNTIFAMTKHCCDTPFCNSASKLSICALILCEVMLKGFQPYGEEKPPHLQNFFMND</sequence>
<evidence type="ECO:0000313" key="12">
    <source>
        <dbReference type="Ensembl" id="ENSOABP00000024649.2"/>
    </source>
</evidence>
<evidence type="ECO:0000256" key="9">
    <source>
        <dbReference type="ARBA" id="ARBA00029446"/>
    </source>
</evidence>
<protein>
    <recommendedName>
        <fullName evidence="11">UPAR/Ly6 domain-containing protein</fullName>
    </recommendedName>
</protein>
<dbReference type="OMA" id="YTTETNC"/>
<dbReference type="AlphaFoldDB" id="A0A668TC34"/>
<name>A0A668TC34_OREAU</name>
<dbReference type="PANTHER" id="PTHR47613:SF1">
    <property type="entry name" value="SPERM ACROSOME MEMBRANE-ASSOCIATED PROTEIN 4"/>
    <property type="match status" value="1"/>
</dbReference>
<keyword evidence="2" id="KW-1003">Cell membrane</keyword>
<evidence type="ECO:0000256" key="8">
    <source>
        <dbReference type="ARBA" id="ARBA00023288"/>
    </source>
</evidence>
<organism evidence="12 13">
    <name type="scientific">Oreochromis aureus</name>
    <name type="common">Israeli tilapia</name>
    <name type="synonym">Chromis aureus</name>
    <dbReference type="NCBI Taxonomy" id="47969"/>
    <lineage>
        <taxon>Eukaryota</taxon>
        <taxon>Metazoa</taxon>
        <taxon>Chordata</taxon>
        <taxon>Craniata</taxon>
        <taxon>Vertebrata</taxon>
        <taxon>Euteleostomi</taxon>
        <taxon>Actinopterygii</taxon>
        <taxon>Neopterygii</taxon>
        <taxon>Teleostei</taxon>
        <taxon>Neoteleostei</taxon>
        <taxon>Acanthomorphata</taxon>
        <taxon>Ovalentaria</taxon>
        <taxon>Cichlomorphae</taxon>
        <taxon>Cichliformes</taxon>
        <taxon>Cichlidae</taxon>
        <taxon>African cichlids</taxon>
        <taxon>Pseudocrenilabrinae</taxon>
        <taxon>Oreochromini</taxon>
        <taxon>Oreochromis</taxon>
    </lineage>
</organism>
<evidence type="ECO:0000256" key="7">
    <source>
        <dbReference type="ARBA" id="ARBA00023180"/>
    </source>
</evidence>
<dbReference type="InterPro" id="IPR045860">
    <property type="entry name" value="Snake_toxin-like_sf"/>
</dbReference>
<accession>A0A668TC34</accession>
<dbReference type="SUPFAM" id="SSF57302">
    <property type="entry name" value="Snake toxin-like"/>
    <property type="match status" value="1"/>
</dbReference>
<dbReference type="GO" id="GO:0005886">
    <property type="term" value="C:plasma membrane"/>
    <property type="evidence" value="ECO:0007669"/>
    <property type="project" value="UniProtKB-SubCell"/>
</dbReference>
<feature type="chain" id="PRO_5044231875" description="UPAR/Ly6 domain-containing protein" evidence="10">
    <location>
        <begin position="20"/>
        <end position="157"/>
    </location>
</feature>
<keyword evidence="13" id="KW-1185">Reference proteome</keyword>
<comment type="similarity">
    <text evidence="9">Belongs to the SPACA4/bouncer family.</text>
</comment>
<evidence type="ECO:0000256" key="10">
    <source>
        <dbReference type="SAM" id="SignalP"/>
    </source>
</evidence>
<evidence type="ECO:0000259" key="11">
    <source>
        <dbReference type="Pfam" id="PF00021"/>
    </source>
</evidence>
<evidence type="ECO:0000256" key="2">
    <source>
        <dbReference type="ARBA" id="ARBA00022475"/>
    </source>
</evidence>
<evidence type="ECO:0000256" key="1">
    <source>
        <dbReference type="ARBA" id="ARBA00004609"/>
    </source>
</evidence>
<keyword evidence="4 10" id="KW-0732">Signal</keyword>
<dbReference type="Gene3D" id="2.10.60.10">
    <property type="entry name" value="CD59"/>
    <property type="match status" value="1"/>
</dbReference>
<dbReference type="InterPro" id="IPR016054">
    <property type="entry name" value="LY6_UPA_recep-like"/>
</dbReference>
<feature type="domain" description="UPAR/Ly6" evidence="11">
    <location>
        <begin position="39"/>
        <end position="121"/>
    </location>
</feature>
<dbReference type="InterPro" id="IPR046354">
    <property type="entry name" value="SPACA4/Bouncer"/>
</dbReference>
<keyword evidence="8" id="KW-0449">Lipoprotein</keyword>
<evidence type="ECO:0000256" key="6">
    <source>
        <dbReference type="ARBA" id="ARBA00023157"/>
    </source>
</evidence>
<keyword evidence="6" id="KW-1015">Disulfide bond</keyword>
<keyword evidence="7" id="KW-0325">Glycoprotein</keyword>
<evidence type="ECO:0000256" key="4">
    <source>
        <dbReference type="ARBA" id="ARBA00022729"/>
    </source>
</evidence>
<dbReference type="GO" id="GO:0035036">
    <property type="term" value="P:sperm-egg recognition"/>
    <property type="evidence" value="ECO:0007669"/>
    <property type="project" value="TreeGrafter"/>
</dbReference>
<evidence type="ECO:0000256" key="3">
    <source>
        <dbReference type="ARBA" id="ARBA00022622"/>
    </source>
</evidence>
<dbReference type="PANTHER" id="PTHR47613">
    <property type="entry name" value="SPERM ACROSOME MEMBRANE-ASSOCIATED PROTEIN 4"/>
    <property type="match status" value="1"/>
</dbReference>
<dbReference type="Ensembl" id="ENSOABT00000025363.2">
    <property type="protein sequence ID" value="ENSOABP00000024649.2"/>
    <property type="gene ID" value="ENSOABG00000011750.2"/>
</dbReference>
<reference evidence="12" key="2">
    <citation type="submission" date="2025-09" db="UniProtKB">
        <authorList>
            <consortium name="Ensembl"/>
        </authorList>
    </citation>
    <scope>IDENTIFICATION</scope>
</reference>
<keyword evidence="5" id="KW-0472">Membrane</keyword>
<evidence type="ECO:0000256" key="5">
    <source>
        <dbReference type="ARBA" id="ARBA00023136"/>
    </source>
</evidence>